<sequence>MSSATQISTQIPFPVRLPQPAICSPKLRPRLQADTYSASTTTKLPAPSKRSSSSLVTRKQRRTSLLRTAPTKPPCSLPWVSQPALPSPSKKKTRPPLQAIHVRALEHGLRVPVINTPLGTTDQAENIACTPTILQRSVPVLPLLPVRLSRPTTPTSPPKPSTRSAPQSPSRAPRVSRRNSIACVRPALVFNL</sequence>
<proteinExistence type="predicted"/>
<evidence type="ECO:0000313" key="3">
    <source>
        <dbReference type="Proteomes" id="UP001151518"/>
    </source>
</evidence>
<dbReference type="OrthoDB" id="5553883at2759"/>
<organism evidence="2 3">
    <name type="scientific">Coemansia spiralis</name>
    <dbReference type="NCBI Taxonomy" id="417178"/>
    <lineage>
        <taxon>Eukaryota</taxon>
        <taxon>Fungi</taxon>
        <taxon>Fungi incertae sedis</taxon>
        <taxon>Zoopagomycota</taxon>
        <taxon>Kickxellomycotina</taxon>
        <taxon>Kickxellomycetes</taxon>
        <taxon>Kickxellales</taxon>
        <taxon>Kickxellaceae</taxon>
        <taxon>Coemansia</taxon>
    </lineage>
</organism>
<name>A0A9W8GEB4_9FUNG</name>
<evidence type="ECO:0000256" key="1">
    <source>
        <dbReference type="SAM" id="MobiDB-lite"/>
    </source>
</evidence>
<accession>A0A9W8GEB4</accession>
<feature type="region of interest" description="Disordered" evidence="1">
    <location>
        <begin position="147"/>
        <end position="178"/>
    </location>
</feature>
<evidence type="ECO:0000313" key="2">
    <source>
        <dbReference type="EMBL" id="KAJ2680418.1"/>
    </source>
</evidence>
<reference evidence="2" key="1">
    <citation type="submission" date="2022-07" db="EMBL/GenBank/DDBJ databases">
        <title>Phylogenomic reconstructions and comparative analyses of Kickxellomycotina fungi.</title>
        <authorList>
            <person name="Reynolds N.K."/>
            <person name="Stajich J.E."/>
            <person name="Barry K."/>
            <person name="Grigoriev I.V."/>
            <person name="Crous P."/>
            <person name="Smith M.E."/>
        </authorList>
    </citation>
    <scope>NUCLEOTIDE SEQUENCE</scope>
    <source>
        <strain evidence="2">NRRL 3115</strain>
    </source>
</reference>
<gene>
    <name evidence="2" type="ORF">GGI25_000710</name>
</gene>
<dbReference type="AlphaFoldDB" id="A0A9W8GEB4"/>
<dbReference type="EMBL" id="JANBTW010000005">
    <property type="protein sequence ID" value="KAJ2680418.1"/>
    <property type="molecule type" value="Genomic_DNA"/>
</dbReference>
<dbReference type="Proteomes" id="UP001151518">
    <property type="component" value="Unassembled WGS sequence"/>
</dbReference>
<protein>
    <submittedName>
        <fullName evidence="2">Uncharacterized protein</fullName>
    </submittedName>
</protein>
<comment type="caution">
    <text evidence="2">The sequence shown here is derived from an EMBL/GenBank/DDBJ whole genome shotgun (WGS) entry which is preliminary data.</text>
</comment>
<feature type="region of interest" description="Disordered" evidence="1">
    <location>
        <begin position="28"/>
        <end position="95"/>
    </location>
</feature>
<feature type="compositionally biased region" description="Polar residues" evidence="1">
    <location>
        <begin position="34"/>
        <end position="57"/>
    </location>
</feature>